<dbReference type="PROSITE" id="PS50104">
    <property type="entry name" value="TIR"/>
    <property type="match status" value="1"/>
</dbReference>
<dbReference type="Pfam" id="PF01582">
    <property type="entry name" value="TIR"/>
    <property type="match status" value="1"/>
</dbReference>
<dbReference type="PANTHER" id="PTHR32009:SF39">
    <property type="entry name" value="TIR DOMAIN-CONTAINING PROTEIN"/>
    <property type="match status" value="1"/>
</dbReference>
<accession>A0ABP1AIK7</accession>
<dbReference type="EC" id="3.2.2.6" evidence="1"/>
<proteinExistence type="predicted"/>
<dbReference type="InterPro" id="IPR035897">
    <property type="entry name" value="Toll_tir_struct_dom_sf"/>
</dbReference>
<comment type="catalytic activity">
    <reaction evidence="4">
        <text>NAD(+) + H2O = ADP-D-ribose + nicotinamide + H(+)</text>
        <dbReference type="Rhea" id="RHEA:16301"/>
        <dbReference type="ChEBI" id="CHEBI:15377"/>
        <dbReference type="ChEBI" id="CHEBI:15378"/>
        <dbReference type="ChEBI" id="CHEBI:17154"/>
        <dbReference type="ChEBI" id="CHEBI:57540"/>
        <dbReference type="ChEBI" id="CHEBI:57967"/>
        <dbReference type="EC" id="3.2.2.6"/>
    </reaction>
    <physiologicalReaction direction="left-to-right" evidence="4">
        <dbReference type="Rhea" id="RHEA:16302"/>
    </physiologicalReaction>
</comment>
<name>A0ABP1AIK7_9BRYO</name>
<evidence type="ECO:0000256" key="3">
    <source>
        <dbReference type="ARBA" id="ARBA00023027"/>
    </source>
</evidence>
<evidence type="ECO:0000256" key="4">
    <source>
        <dbReference type="ARBA" id="ARBA00047304"/>
    </source>
</evidence>
<evidence type="ECO:0000256" key="1">
    <source>
        <dbReference type="ARBA" id="ARBA00011982"/>
    </source>
</evidence>
<keyword evidence="7" id="KW-1185">Reference proteome</keyword>
<reference evidence="6" key="1">
    <citation type="submission" date="2024-03" db="EMBL/GenBank/DDBJ databases">
        <authorList>
            <consortium name="ELIXIR-Norway"/>
            <consortium name="Elixir Norway"/>
        </authorList>
    </citation>
    <scope>NUCLEOTIDE SEQUENCE</scope>
</reference>
<dbReference type="SMART" id="SM00255">
    <property type="entry name" value="TIR"/>
    <property type="match status" value="1"/>
</dbReference>
<keyword evidence="3" id="KW-0520">NAD</keyword>
<evidence type="ECO:0000313" key="7">
    <source>
        <dbReference type="Proteomes" id="UP001497522"/>
    </source>
</evidence>
<gene>
    <name evidence="6" type="ORF">CSSPJE1EN2_LOCUS5361</name>
</gene>
<dbReference type="EMBL" id="OZ023713">
    <property type="protein sequence ID" value="CAK9862366.1"/>
    <property type="molecule type" value="Genomic_DNA"/>
</dbReference>
<dbReference type="Proteomes" id="UP001497522">
    <property type="component" value="Chromosome 12"/>
</dbReference>
<evidence type="ECO:0000313" key="6">
    <source>
        <dbReference type="EMBL" id="CAK9862366.1"/>
    </source>
</evidence>
<evidence type="ECO:0000259" key="5">
    <source>
        <dbReference type="PROSITE" id="PS50104"/>
    </source>
</evidence>
<evidence type="ECO:0000256" key="2">
    <source>
        <dbReference type="ARBA" id="ARBA00022801"/>
    </source>
</evidence>
<protein>
    <recommendedName>
        <fullName evidence="1">ADP-ribosyl cyclase/cyclic ADP-ribose hydrolase</fullName>
        <ecNumber evidence="1">3.2.2.6</ecNumber>
    </recommendedName>
</protein>
<dbReference type="InterPro" id="IPR000157">
    <property type="entry name" value="TIR_dom"/>
</dbReference>
<keyword evidence="2" id="KW-0378">Hydrolase</keyword>
<dbReference type="PANTHER" id="PTHR32009">
    <property type="entry name" value="TMV RESISTANCE PROTEIN N-LIKE"/>
    <property type="match status" value="1"/>
</dbReference>
<organism evidence="6 7">
    <name type="scientific">Sphagnum jensenii</name>
    <dbReference type="NCBI Taxonomy" id="128206"/>
    <lineage>
        <taxon>Eukaryota</taxon>
        <taxon>Viridiplantae</taxon>
        <taxon>Streptophyta</taxon>
        <taxon>Embryophyta</taxon>
        <taxon>Bryophyta</taxon>
        <taxon>Sphagnophytina</taxon>
        <taxon>Sphagnopsida</taxon>
        <taxon>Sphagnales</taxon>
        <taxon>Sphagnaceae</taxon>
        <taxon>Sphagnum</taxon>
    </lineage>
</organism>
<dbReference type="SUPFAM" id="SSF52200">
    <property type="entry name" value="Toll/Interleukin receptor TIR domain"/>
    <property type="match status" value="1"/>
</dbReference>
<dbReference type="Gene3D" id="3.40.50.10140">
    <property type="entry name" value="Toll/interleukin-1 receptor homology (TIR) domain"/>
    <property type="match status" value="1"/>
</dbReference>
<feature type="domain" description="TIR" evidence="5">
    <location>
        <begin position="51"/>
        <end position="214"/>
    </location>
</feature>
<sequence length="220" mass="25034">MWTCFMRIFEWCSGFSHDENQEDPLVDSPNVSTPTSIISNEPSSSNCDALHTYDLFLNHRGPDVKTTFVAHLYDALCTAGFHPFLDAKSLIKGQHAFNSINEALSGVRVHIVVFSKGYAESKYCLNELCDMLESGKDILPIFYDVEPEHLRRPHHGPFAAAFRKHLKRGRKDDIKRWEEALLKVANINGFRLNEVNGDESQLKKKVVMKVQNIAPLDVFQ</sequence>